<reference evidence="2 3" key="1">
    <citation type="journal article" date="2018" name="Nat. Ecol. Evol.">
        <title>Pezizomycetes genomes reveal the molecular basis of ectomycorrhizal truffle lifestyle.</title>
        <authorList>
            <person name="Murat C."/>
            <person name="Payen T."/>
            <person name="Noel B."/>
            <person name="Kuo A."/>
            <person name="Morin E."/>
            <person name="Chen J."/>
            <person name="Kohler A."/>
            <person name="Krizsan K."/>
            <person name="Balestrini R."/>
            <person name="Da Silva C."/>
            <person name="Montanini B."/>
            <person name="Hainaut M."/>
            <person name="Levati E."/>
            <person name="Barry K.W."/>
            <person name="Belfiori B."/>
            <person name="Cichocki N."/>
            <person name="Clum A."/>
            <person name="Dockter R.B."/>
            <person name="Fauchery L."/>
            <person name="Guy J."/>
            <person name="Iotti M."/>
            <person name="Le Tacon F."/>
            <person name="Lindquist E.A."/>
            <person name="Lipzen A."/>
            <person name="Malagnac F."/>
            <person name="Mello A."/>
            <person name="Molinier V."/>
            <person name="Miyauchi S."/>
            <person name="Poulain J."/>
            <person name="Riccioni C."/>
            <person name="Rubini A."/>
            <person name="Sitrit Y."/>
            <person name="Splivallo R."/>
            <person name="Traeger S."/>
            <person name="Wang M."/>
            <person name="Zifcakova L."/>
            <person name="Wipf D."/>
            <person name="Zambonelli A."/>
            <person name="Paolocci F."/>
            <person name="Nowrousian M."/>
            <person name="Ottonello S."/>
            <person name="Baldrian P."/>
            <person name="Spatafora J.W."/>
            <person name="Henrissat B."/>
            <person name="Nagy L.G."/>
            <person name="Aury J.M."/>
            <person name="Wincker P."/>
            <person name="Grigoriev I.V."/>
            <person name="Bonfante P."/>
            <person name="Martin F.M."/>
        </authorList>
    </citation>
    <scope>NUCLEOTIDE SEQUENCE [LARGE SCALE GENOMIC DNA]</scope>
    <source>
        <strain evidence="2 3">RN42</strain>
    </source>
</reference>
<feature type="region of interest" description="Disordered" evidence="1">
    <location>
        <begin position="1"/>
        <end position="36"/>
    </location>
</feature>
<feature type="compositionally biased region" description="Basic residues" evidence="1">
    <location>
        <begin position="104"/>
        <end position="119"/>
    </location>
</feature>
<evidence type="ECO:0000313" key="2">
    <source>
        <dbReference type="EMBL" id="RPA78016.1"/>
    </source>
</evidence>
<organism evidence="2 3">
    <name type="scientific">Ascobolus immersus RN42</name>
    <dbReference type="NCBI Taxonomy" id="1160509"/>
    <lineage>
        <taxon>Eukaryota</taxon>
        <taxon>Fungi</taxon>
        <taxon>Dikarya</taxon>
        <taxon>Ascomycota</taxon>
        <taxon>Pezizomycotina</taxon>
        <taxon>Pezizomycetes</taxon>
        <taxon>Pezizales</taxon>
        <taxon>Ascobolaceae</taxon>
        <taxon>Ascobolus</taxon>
    </lineage>
</organism>
<evidence type="ECO:0000313" key="3">
    <source>
        <dbReference type="Proteomes" id="UP000275078"/>
    </source>
</evidence>
<dbReference type="EMBL" id="ML119717">
    <property type="protein sequence ID" value="RPA78016.1"/>
    <property type="molecule type" value="Genomic_DNA"/>
</dbReference>
<dbReference type="Proteomes" id="UP000275078">
    <property type="component" value="Unassembled WGS sequence"/>
</dbReference>
<feature type="compositionally biased region" description="Basic and acidic residues" evidence="1">
    <location>
        <begin position="10"/>
        <end position="27"/>
    </location>
</feature>
<gene>
    <name evidence="2" type="ORF">BJ508DRAFT_378531</name>
</gene>
<feature type="region of interest" description="Disordered" evidence="1">
    <location>
        <begin position="100"/>
        <end position="119"/>
    </location>
</feature>
<accession>A0A3N4HY45</accession>
<proteinExistence type="predicted"/>
<protein>
    <submittedName>
        <fullName evidence="2">Uncharacterized protein</fullName>
    </submittedName>
</protein>
<sequence length="119" mass="13929">MFSTPKPKPNPHDSAKESGTKQSEPRPRPRMQRANTIPTVKQNQVTTGLRPVVYEIRTRAVDHSARTNWEEDKPDRSITALCQNRGWDYPCAYRISSLEWGSKKDKRRKRKKRKRNTPN</sequence>
<evidence type="ECO:0000256" key="1">
    <source>
        <dbReference type="SAM" id="MobiDB-lite"/>
    </source>
</evidence>
<dbReference type="AlphaFoldDB" id="A0A3N4HY45"/>
<keyword evidence="3" id="KW-1185">Reference proteome</keyword>
<name>A0A3N4HY45_ASCIM</name>